<dbReference type="InterPro" id="IPR022385">
    <property type="entry name" value="Rhs_assc_core"/>
</dbReference>
<dbReference type="NCBIfam" id="TIGR03696">
    <property type="entry name" value="Rhs_assc_core"/>
    <property type="match status" value="1"/>
</dbReference>
<evidence type="ECO:0000313" key="2">
    <source>
        <dbReference type="EMBL" id="MBL0744974.1"/>
    </source>
</evidence>
<protein>
    <recommendedName>
        <fullName evidence="1">DUF6973 domain-containing protein</fullName>
    </recommendedName>
</protein>
<comment type="caution">
    <text evidence="2">The sequence shown here is derived from an EMBL/GenBank/DDBJ whole genome shotgun (WGS) entry which is preliminary data.</text>
</comment>
<dbReference type="Proteomes" id="UP000613030">
    <property type="component" value="Unassembled WGS sequence"/>
</dbReference>
<keyword evidence="3" id="KW-1185">Reference proteome</keyword>
<gene>
    <name evidence="2" type="ORF">JI741_27335</name>
</gene>
<dbReference type="InterPro" id="IPR054246">
    <property type="entry name" value="DUF6973"/>
</dbReference>
<evidence type="ECO:0000313" key="3">
    <source>
        <dbReference type="Proteomes" id="UP000613030"/>
    </source>
</evidence>
<accession>A0ABS1KZT8</accession>
<name>A0ABS1KZT8_9BACT</name>
<dbReference type="RefSeq" id="WP_202015063.1">
    <property type="nucleotide sequence ID" value="NZ_JAERRB010000013.1"/>
</dbReference>
<organism evidence="2 3">
    <name type="scientific">Chryseolinea lacunae</name>
    <dbReference type="NCBI Taxonomy" id="2801331"/>
    <lineage>
        <taxon>Bacteria</taxon>
        <taxon>Pseudomonadati</taxon>
        <taxon>Bacteroidota</taxon>
        <taxon>Cytophagia</taxon>
        <taxon>Cytophagales</taxon>
        <taxon>Fulvivirgaceae</taxon>
        <taxon>Chryseolinea</taxon>
    </lineage>
</organism>
<dbReference type="Pfam" id="PF22322">
    <property type="entry name" value="DUF6973"/>
    <property type="match status" value="1"/>
</dbReference>
<feature type="domain" description="DUF6973" evidence="1">
    <location>
        <begin position="200"/>
        <end position="263"/>
    </location>
</feature>
<dbReference type="EMBL" id="JAERRB010000013">
    <property type="protein sequence ID" value="MBL0744974.1"/>
    <property type="molecule type" value="Genomic_DNA"/>
</dbReference>
<dbReference type="Gene3D" id="2.180.10.10">
    <property type="entry name" value="RHS repeat-associated core"/>
    <property type="match status" value="1"/>
</dbReference>
<evidence type="ECO:0000259" key="1">
    <source>
        <dbReference type="Pfam" id="PF22322"/>
    </source>
</evidence>
<proteinExistence type="predicted"/>
<reference evidence="2 3" key="1">
    <citation type="submission" date="2021-01" db="EMBL/GenBank/DDBJ databases">
        <title>Chryseolinea sp. Jin1 Genome sequencing and assembly.</title>
        <authorList>
            <person name="Kim I."/>
        </authorList>
    </citation>
    <scope>NUCLEOTIDE SEQUENCE [LARGE SCALE GENOMIC DNA]</scope>
    <source>
        <strain evidence="2 3">Jin1</strain>
    </source>
</reference>
<sequence length="333" mass="36652">MFFDDFKVEQVKGPVVQQDDYYPFGLAYNSYQRENSVKNRFKFQGQECIDALDLGWDSFKWRNHQPEIGRFFSIDPLAEKYFYNSPYAFSENKVTSHIELEGLEAVNATDASFVYKSSTKNSQATIVHSYNGVNKTVTYDNNGTSTRIGFVFDHGYSKAAGTAGMVGAVNGGEYPRTGSDFEFSKAIGAKTGEDPGALWASGAGNTVRHFVGQALVTSAFGEEFAKEAGDFHERERGFSADNRDDAADLINNAYGRDFGKNFDINELAKSPENVAGFLNAASVQILKSTEYGNDKSISKIISGQEKIFSSDSKVVKQLHYAISKAILDGAGKK</sequence>